<dbReference type="SUPFAM" id="SSF52402">
    <property type="entry name" value="Adenine nucleotide alpha hydrolases-like"/>
    <property type="match status" value="2"/>
</dbReference>
<evidence type="ECO:0000313" key="4">
    <source>
        <dbReference type="Proteomes" id="UP000248168"/>
    </source>
</evidence>
<evidence type="ECO:0000256" key="1">
    <source>
        <dbReference type="ARBA" id="ARBA00008791"/>
    </source>
</evidence>
<feature type="domain" description="UspA" evidence="2">
    <location>
        <begin position="9"/>
        <end position="145"/>
    </location>
</feature>
<organism evidence="3 4">
    <name type="scientific">Nitrospira lenta</name>
    <dbReference type="NCBI Taxonomy" id="1436998"/>
    <lineage>
        <taxon>Bacteria</taxon>
        <taxon>Pseudomonadati</taxon>
        <taxon>Nitrospirota</taxon>
        <taxon>Nitrospiria</taxon>
        <taxon>Nitrospirales</taxon>
        <taxon>Nitrospiraceae</taxon>
        <taxon>Nitrospira</taxon>
    </lineage>
</organism>
<reference evidence="4" key="1">
    <citation type="submission" date="2018-04" db="EMBL/GenBank/DDBJ databases">
        <authorList>
            <person name="Lucker S."/>
            <person name="Sakoula D."/>
        </authorList>
    </citation>
    <scope>NUCLEOTIDE SEQUENCE [LARGE SCALE GENOMIC DNA]</scope>
</reference>
<protein>
    <submittedName>
        <fullName evidence="3">Putative Universal stress protein</fullName>
    </submittedName>
</protein>
<dbReference type="InParanoid" id="A0A330L088"/>
<comment type="similarity">
    <text evidence="1">Belongs to the universal stress protein A family.</text>
</comment>
<gene>
    <name evidence="3" type="ORF">NITLEN_10150</name>
</gene>
<keyword evidence="4" id="KW-1185">Reference proteome</keyword>
<dbReference type="PRINTS" id="PR01438">
    <property type="entry name" value="UNVRSLSTRESS"/>
</dbReference>
<dbReference type="InterPro" id="IPR006016">
    <property type="entry name" value="UspA"/>
</dbReference>
<dbReference type="InterPro" id="IPR006015">
    <property type="entry name" value="Universal_stress_UspA"/>
</dbReference>
<dbReference type="AlphaFoldDB" id="A0A330L088"/>
<dbReference type="PANTHER" id="PTHR46268">
    <property type="entry name" value="STRESS RESPONSE PROTEIN NHAX"/>
    <property type="match status" value="1"/>
</dbReference>
<dbReference type="Proteomes" id="UP000248168">
    <property type="component" value="Unassembled WGS sequence"/>
</dbReference>
<dbReference type="EMBL" id="OUNR01000001">
    <property type="protein sequence ID" value="SPP63064.1"/>
    <property type="molecule type" value="Genomic_DNA"/>
</dbReference>
<dbReference type="Pfam" id="PF00582">
    <property type="entry name" value="Usp"/>
    <property type="match status" value="2"/>
</dbReference>
<dbReference type="Gene3D" id="3.40.50.620">
    <property type="entry name" value="HUPs"/>
    <property type="match status" value="2"/>
</dbReference>
<name>A0A330L088_9BACT</name>
<evidence type="ECO:0000259" key="2">
    <source>
        <dbReference type="Pfam" id="PF00582"/>
    </source>
</evidence>
<proteinExistence type="inferred from homology"/>
<sequence length="319" mass="34501">MSGETDSPRVFLATDFSKWALRAEEYACCLAATWRATLTVLTVLEFPPGINPEYPVNQVYLSELMKAGAKQLVELKARASSRGIALHTRIATGIPCEEVLAAVKAEDSDLVVVGTKGKSGLAHVLLGSTAERVIRTASCPVLTVRMDPDEVYSAEAGSCGGISLNRILVPVDFSDCSLDAVEYAALMAQRHRASVTLLHVLEPVSYGLDFTLLHSAKREEMRERLTARLDDMTRALVEAKIQAVSQVRGGTPFESILDSARTIQADLIVMGTHGRRGLSHALSGSVAEAVLRQSRCPVLTVRSPKFGSGHRRVLPDMSM</sequence>
<accession>A0A330L088</accession>
<dbReference type="RefSeq" id="WP_181416549.1">
    <property type="nucleotide sequence ID" value="NZ_OUNR01000001.1"/>
</dbReference>
<feature type="domain" description="UspA" evidence="2">
    <location>
        <begin position="165"/>
        <end position="302"/>
    </location>
</feature>
<dbReference type="CDD" id="cd00293">
    <property type="entry name" value="USP-like"/>
    <property type="match status" value="2"/>
</dbReference>
<dbReference type="InterPro" id="IPR014729">
    <property type="entry name" value="Rossmann-like_a/b/a_fold"/>
</dbReference>
<dbReference type="PANTHER" id="PTHR46268:SF6">
    <property type="entry name" value="UNIVERSAL STRESS PROTEIN UP12"/>
    <property type="match status" value="1"/>
</dbReference>
<evidence type="ECO:0000313" key="3">
    <source>
        <dbReference type="EMBL" id="SPP63064.1"/>
    </source>
</evidence>